<dbReference type="RefSeq" id="WP_118926407.1">
    <property type="nucleotide sequence ID" value="NZ_QXGH01000020.1"/>
</dbReference>
<dbReference type="EMBL" id="QXGH01000020">
    <property type="protein sequence ID" value="RHW25995.1"/>
    <property type="molecule type" value="Genomic_DNA"/>
</dbReference>
<gene>
    <name evidence="1" type="ORF">D0Z08_16845</name>
</gene>
<dbReference type="OrthoDB" id="3690688at2"/>
<proteinExistence type="predicted"/>
<organism evidence="1 2">
    <name type="scientific">Nocardioides immobilis</name>
    <dbReference type="NCBI Taxonomy" id="2049295"/>
    <lineage>
        <taxon>Bacteria</taxon>
        <taxon>Bacillati</taxon>
        <taxon>Actinomycetota</taxon>
        <taxon>Actinomycetes</taxon>
        <taxon>Propionibacteriales</taxon>
        <taxon>Nocardioidaceae</taxon>
        <taxon>Nocardioides</taxon>
    </lineage>
</organism>
<evidence type="ECO:0000313" key="1">
    <source>
        <dbReference type="EMBL" id="RHW25995.1"/>
    </source>
</evidence>
<sequence length="296" mass="32259">MKSSPADPDDGFAASLRAAIGARDVTLVWLRDRLAARGSPVSLTTLSYWRSGRRHPEGASSFAAIAEIEQLLGLPESYLTNRLGPHRRVGPLAAPVPPFEARPVSGAAEETTEALGAPFGVFREITTHIVADVDETGVLRHRWIRMVVQVTSGTVSEYPWIEVVEGEDGPPAFTSAYGARLTRTYDHPSGTAYGVVLELERRVSAPDTAALEWVTDFPYDEAPTLECMHGRSRSGGELLLWVRFHPSRLPAWWAEFTDDGAAPTATRSLDTGTTAHVFRRSFGPGVFGLRWGFDGS</sequence>
<accession>A0A417Y064</accession>
<name>A0A417Y064_9ACTN</name>
<keyword evidence="2" id="KW-1185">Reference proteome</keyword>
<reference evidence="1 2" key="1">
    <citation type="submission" date="2018-09" db="EMBL/GenBank/DDBJ databases">
        <title>Genome sequencing of Nocardioides immobilis CCTCC AB 2017083 for comparison to Nocardioides silvaticus.</title>
        <authorList>
            <person name="Li C."/>
            <person name="Wang G."/>
        </authorList>
    </citation>
    <scope>NUCLEOTIDE SEQUENCE [LARGE SCALE GENOMIC DNA]</scope>
    <source>
        <strain evidence="1 2">CCTCC AB 2017083</strain>
    </source>
</reference>
<protein>
    <submittedName>
        <fullName evidence="1">Uncharacterized protein</fullName>
    </submittedName>
</protein>
<dbReference type="Proteomes" id="UP000283644">
    <property type="component" value="Unassembled WGS sequence"/>
</dbReference>
<comment type="caution">
    <text evidence="1">The sequence shown here is derived from an EMBL/GenBank/DDBJ whole genome shotgun (WGS) entry which is preliminary data.</text>
</comment>
<dbReference type="AlphaFoldDB" id="A0A417Y064"/>
<evidence type="ECO:0000313" key="2">
    <source>
        <dbReference type="Proteomes" id="UP000283644"/>
    </source>
</evidence>